<dbReference type="InterPro" id="IPR011032">
    <property type="entry name" value="GroES-like_sf"/>
</dbReference>
<dbReference type="InterPro" id="IPR051603">
    <property type="entry name" value="Zinc-ADH_QOR/CCCR"/>
</dbReference>
<dbReference type="EC" id="1.6.5.5" evidence="3"/>
<keyword evidence="1" id="KW-0521">NADP</keyword>
<dbReference type="InterPro" id="IPR013149">
    <property type="entry name" value="ADH-like_C"/>
</dbReference>
<dbReference type="GO" id="GO:0003730">
    <property type="term" value="F:mRNA 3'-UTR binding"/>
    <property type="evidence" value="ECO:0007669"/>
    <property type="project" value="TreeGrafter"/>
</dbReference>
<dbReference type="Pfam" id="PF00107">
    <property type="entry name" value="ADH_zinc_N"/>
    <property type="match status" value="1"/>
</dbReference>
<dbReference type="OrthoDB" id="9792162at2"/>
<proteinExistence type="predicted"/>
<dbReference type="InterPro" id="IPR036291">
    <property type="entry name" value="NAD(P)-bd_dom_sf"/>
</dbReference>
<organism evidence="3 4">
    <name type="scientific">Vagococcus fluvialis bH819</name>
    <dbReference type="NCBI Taxonomy" id="1255619"/>
    <lineage>
        <taxon>Bacteria</taxon>
        <taxon>Bacillati</taxon>
        <taxon>Bacillota</taxon>
        <taxon>Bacilli</taxon>
        <taxon>Lactobacillales</taxon>
        <taxon>Enterococcaceae</taxon>
        <taxon>Vagococcus</taxon>
    </lineage>
</organism>
<feature type="domain" description="Enoyl reductase (ER)" evidence="2">
    <location>
        <begin position="10"/>
        <end position="321"/>
    </location>
</feature>
<reference evidence="4" key="1">
    <citation type="submission" date="2017-02" db="EMBL/GenBank/DDBJ databases">
        <authorList>
            <person name="Dridi B."/>
        </authorList>
    </citation>
    <scope>NUCLEOTIDE SEQUENCE [LARGE SCALE GENOMIC DNA]</scope>
    <source>
        <strain evidence="4">bH819</strain>
    </source>
</reference>
<keyword evidence="3" id="KW-0560">Oxidoreductase</keyword>
<sequence>MKGILVSEFGSSDVLTYTQLEEVAVGDKEVKISLRSIGINPVETYIRQGTYSLLPELPYTPGKDGAGIIEEVGKEVSNFKIGDRVFVSVNGNNRRGTYAEEIICSTDFIYPLPDNLNFEEGAALGTTGMTAVHALHQKGKIKPGEFVLIHGATGGVGNIAVQLAKLHGAIVIATAGSSNGMAMLKKLDVDFVLNHRDENYLSVIEKITNHHGIDVIIEMLANVNLGKDLEVMALNGRVVIVGNRGEVTINPRLMMSKDVQVMGFISANMTEKERKENSYQLVAALKSGVKPVIEQSFSLKEVDKAQDFVMSERQALGKIVMKVDE</sequence>
<dbReference type="Gene3D" id="3.90.180.10">
    <property type="entry name" value="Medium-chain alcohol dehydrogenases, catalytic domain"/>
    <property type="match status" value="1"/>
</dbReference>
<dbReference type="SUPFAM" id="SSF50129">
    <property type="entry name" value="GroES-like"/>
    <property type="match status" value="1"/>
</dbReference>
<dbReference type="Gene3D" id="3.40.50.720">
    <property type="entry name" value="NAD(P)-binding Rossmann-like Domain"/>
    <property type="match status" value="1"/>
</dbReference>
<dbReference type="SUPFAM" id="SSF51735">
    <property type="entry name" value="NAD(P)-binding Rossmann-fold domains"/>
    <property type="match status" value="1"/>
</dbReference>
<evidence type="ECO:0000313" key="4">
    <source>
        <dbReference type="Proteomes" id="UP000195918"/>
    </source>
</evidence>
<evidence type="ECO:0000256" key="1">
    <source>
        <dbReference type="ARBA" id="ARBA00022857"/>
    </source>
</evidence>
<evidence type="ECO:0000259" key="2">
    <source>
        <dbReference type="SMART" id="SM00829"/>
    </source>
</evidence>
<gene>
    <name evidence="3" type="ORF">FM121_08890</name>
</gene>
<dbReference type="PANTHER" id="PTHR44154:SF1">
    <property type="entry name" value="QUINONE OXIDOREDUCTASE"/>
    <property type="match status" value="1"/>
</dbReference>
<dbReference type="Proteomes" id="UP000195918">
    <property type="component" value="Unassembled WGS sequence"/>
</dbReference>
<dbReference type="InterPro" id="IPR013154">
    <property type="entry name" value="ADH-like_N"/>
</dbReference>
<name>A0A1X6WPN2_9ENTE</name>
<dbReference type="Pfam" id="PF08240">
    <property type="entry name" value="ADH_N"/>
    <property type="match status" value="1"/>
</dbReference>
<protein>
    <submittedName>
        <fullName evidence="3">Quinone oxidoreductase</fullName>
        <ecNumber evidence="3">1.6.5.5</ecNumber>
    </submittedName>
</protein>
<dbReference type="GO" id="GO:0003960">
    <property type="term" value="F:quinone reductase (NADPH) activity"/>
    <property type="evidence" value="ECO:0007669"/>
    <property type="project" value="UniProtKB-EC"/>
</dbReference>
<dbReference type="FunFam" id="3.40.50.720:FF:000244">
    <property type="entry name" value="quinone oxidoreductase"/>
    <property type="match status" value="1"/>
</dbReference>
<dbReference type="SMART" id="SM00829">
    <property type="entry name" value="PKS_ER"/>
    <property type="match status" value="1"/>
</dbReference>
<dbReference type="AlphaFoldDB" id="A0A1X6WPN2"/>
<dbReference type="GO" id="GO:0070402">
    <property type="term" value="F:NADPH binding"/>
    <property type="evidence" value="ECO:0007669"/>
    <property type="project" value="TreeGrafter"/>
</dbReference>
<evidence type="ECO:0000313" key="3">
    <source>
        <dbReference type="EMBL" id="SLM86192.1"/>
    </source>
</evidence>
<dbReference type="InterPro" id="IPR020843">
    <property type="entry name" value="ER"/>
</dbReference>
<dbReference type="GO" id="GO:0005829">
    <property type="term" value="C:cytosol"/>
    <property type="evidence" value="ECO:0007669"/>
    <property type="project" value="TreeGrafter"/>
</dbReference>
<accession>A0A1X6WPN2</accession>
<dbReference type="PANTHER" id="PTHR44154">
    <property type="entry name" value="QUINONE OXIDOREDUCTASE"/>
    <property type="match status" value="1"/>
</dbReference>
<dbReference type="EMBL" id="FWFD01000013">
    <property type="protein sequence ID" value="SLM86192.1"/>
    <property type="molecule type" value="Genomic_DNA"/>
</dbReference>
<dbReference type="RefSeq" id="WP_086951818.1">
    <property type="nucleotide sequence ID" value="NZ_FWFD01000013.1"/>
</dbReference>
<dbReference type="CDD" id="cd08253">
    <property type="entry name" value="zeta_crystallin"/>
    <property type="match status" value="1"/>
</dbReference>
<keyword evidence="4" id="KW-1185">Reference proteome</keyword>